<accession>A0ACD3BC48</accession>
<organism evidence="1 2">
    <name type="scientific">Pluteus cervinus</name>
    <dbReference type="NCBI Taxonomy" id="181527"/>
    <lineage>
        <taxon>Eukaryota</taxon>
        <taxon>Fungi</taxon>
        <taxon>Dikarya</taxon>
        <taxon>Basidiomycota</taxon>
        <taxon>Agaricomycotina</taxon>
        <taxon>Agaricomycetes</taxon>
        <taxon>Agaricomycetidae</taxon>
        <taxon>Agaricales</taxon>
        <taxon>Pluteineae</taxon>
        <taxon>Pluteaceae</taxon>
        <taxon>Pluteus</taxon>
    </lineage>
</organism>
<gene>
    <name evidence="1" type="ORF">BDN72DRAFT_811484</name>
</gene>
<name>A0ACD3BC48_9AGAR</name>
<reference evidence="1 2" key="1">
    <citation type="journal article" date="2019" name="Nat. Ecol. Evol.">
        <title>Megaphylogeny resolves global patterns of mushroom evolution.</title>
        <authorList>
            <person name="Varga T."/>
            <person name="Krizsan K."/>
            <person name="Foldi C."/>
            <person name="Dima B."/>
            <person name="Sanchez-Garcia M."/>
            <person name="Sanchez-Ramirez S."/>
            <person name="Szollosi G.J."/>
            <person name="Szarkandi J.G."/>
            <person name="Papp V."/>
            <person name="Albert L."/>
            <person name="Andreopoulos W."/>
            <person name="Angelini C."/>
            <person name="Antonin V."/>
            <person name="Barry K.W."/>
            <person name="Bougher N.L."/>
            <person name="Buchanan P."/>
            <person name="Buyck B."/>
            <person name="Bense V."/>
            <person name="Catcheside P."/>
            <person name="Chovatia M."/>
            <person name="Cooper J."/>
            <person name="Damon W."/>
            <person name="Desjardin D."/>
            <person name="Finy P."/>
            <person name="Geml J."/>
            <person name="Haridas S."/>
            <person name="Hughes K."/>
            <person name="Justo A."/>
            <person name="Karasinski D."/>
            <person name="Kautmanova I."/>
            <person name="Kiss B."/>
            <person name="Kocsube S."/>
            <person name="Kotiranta H."/>
            <person name="LaButti K.M."/>
            <person name="Lechner B.E."/>
            <person name="Liimatainen K."/>
            <person name="Lipzen A."/>
            <person name="Lukacs Z."/>
            <person name="Mihaltcheva S."/>
            <person name="Morgado L.N."/>
            <person name="Niskanen T."/>
            <person name="Noordeloos M.E."/>
            <person name="Ohm R.A."/>
            <person name="Ortiz-Santana B."/>
            <person name="Ovrebo C."/>
            <person name="Racz N."/>
            <person name="Riley R."/>
            <person name="Savchenko A."/>
            <person name="Shiryaev A."/>
            <person name="Soop K."/>
            <person name="Spirin V."/>
            <person name="Szebenyi C."/>
            <person name="Tomsovsky M."/>
            <person name="Tulloss R.E."/>
            <person name="Uehling J."/>
            <person name="Grigoriev I.V."/>
            <person name="Vagvolgyi C."/>
            <person name="Papp T."/>
            <person name="Martin F.M."/>
            <person name="Miettinen O."/>
            <person name="Hibbett D.S."/>
            <person name="Nagy L.G."/>
        </authorList>
    </citation>
    <scope>NUCLEOTIDE SEQUENCE [LARGE SCALE GENOMIC DNA]</scope>
    <source>
        <strain evidence="1 2">NL-1719</strain>
    </source>
</reference>
<proteinExistence type="predicted"/>
<evidence type="ECO:0000313" key="2">
    <source>
        <dbReference type="Proteomes" id="UP000308600"/>
    </source>
</evidence>
<evidence type="ECO:0000313" key="1">
    <source>
        <dbReference type="EMBL" id="TFK75209.1"/>
    </source>
</evidence>
<protein>
    <submittedName>
        <fullName evidence="1">Endoglucanase</fullName>
    </submittedName>
</protein>
<dbReference type="Proteomes" id="UP000308600">
    <property type="component" value="Unassembled WGS sequence"/>
</dbReference>
<keyword evidence="2" id="KW-1185">Reference proteome</keyword>
<sequence>MRSIVSSLASLVLLFAAIRPALSVGVWGQCGGINWTGDKTCDAGNSCVVVNDYYFQCQPGGGGSPTSTTAPAPTNGACANAKKFSYFGVNQSGAEFGNLNIPGVLGTDYTWPSPTSIDYFVGQGFNTFRIPFQQERLSPPATGLTGPFDATYLNGLKTIVNYITQKGAYAVIEPHNFMRYNNAIITNVSNFSTFWSKLANEFKSNTRVVFDLMNEPHDMDASVVFNLNQGAVNAIRAAGATSQLILVEGTSWTGAWTWVSSGNAAAFAGLRDPNNNVAVEMHQYLDTDGSGTNETCVSSTIGAERILAATNWLKANNLKGFLGEIGAGSNSQCVNAVKGAFCAMQQSGVWIGALWWAAGPWWGNYYQSIEPPNGPALAMILPQALKPFM</sequence>
<dbReference type="EMBL" id="ML208264">
    <property type="protein sequence ID" value="TFK75209.1"/>
    <property type="molecule type" value="Genomic_DNA"/>
</dbReference>